<evidence type="ECO:0000313" key="3">
    <source>
        <dbReference type="Proteomes" id="UP000230353"/>
    </source>
</evidence>
<dbReference type="InterPro" id="IPR043993">
    <property type="entry name" value="T4SS_pilin"/>
</dbReference>
<dbReference type="Proteomes" id="UP000230353">
    <property type="component" value="Unassembled WGS sequence"/>
</dbReference>
<evidence type="ECO:0000256" key="1">
    <source>
        <dbReference type="SAM" id="Phobius"/>
    </source>
</evidence>
<sequence>MSELINKIVQTAVWPFVIFLFALSALIFIYGLVEFMANADNPEKKEKGKKNIIWGIIGLFIMFSVYGIIQILQSFISSVD</sequence>
<organism evidence="2 3">
    <name type="scientific">Candidatus Tagabacteria bacterium CG09_land_8_20_14_0_10_41_14</name>
    <dbReference type="NCBI Taxonomy" id="1975021"/>
    <lineage>
        <taxon>Bacteria</taxon>
        <taxon>Candidatus Tagaibacteriota</taxon>
    </lineage>
</organism>
<feature type="transmembrane region" description="Helical" evidence="1">
    <location>
        <begin position="53"/>
        <end position="76"/>
    </location>
</feature>
<evidence type="ECO:0000313" key="2">
    <source>
        <dbReference type="EMBL" id="PIS13631.1"/>
    </source>
</evidence>
<dbReference type="Pfam" id="PF18895">
    <property type="entry name" value="T4SS_pilin"/>
    <property type="match status" value="1"/>
</dbReference>
<keyword evidence="1" id="KW-0472">Membrane</keyword>
<protein>
    <submittedName>
        <fullName evidence="2">Uncharacterized protein</fullName>
    </submittedName>
</protein>
<gene>
    <name evidence="2" type="ORF">COT67_00795</name>
</gene>
<reference evidence="3" key="1">
    <citation type="submission" date="2017-09" db="EMBL/GenBank/DDBJ databases">
        <title>Depth-based differentiation of microbial function through sediment-hosted aquifers and enrichment of novel symbionts in the deep terrestrial subsurface.</title>
        <authorList>
            <person name="Probst A.J."/>
            <person name="Ladd B."/>
            <person name="Jarett J.K."/>
            <person name="Geller-Mcgrath D.E."/>
            <person name="Sieber C.M.K."/>
            <person name="Emerson J.B."/>
            <person name="Anantharaman K."/>
            <person name="Thomas B.C."/>
            <person name="Malmstrom R."/>
            <person name="Stieglmeier M."/>
            <person name="Klingl A."/>
            <person name="Woyke T."/>
            <person name="Ryan C.M."/>
            <person name="Banfield J.F."/>
        </authorList>
    </citation>
    <scope>NUCLEOTIDE SEQUENCE [LARGE SCALE GENOMIC DNA]</scope>
</reference>
<dbReference type="EMBL" id="PEZL01000010">
    <property type="protein sequence ID" value="PIS13631.1"/>
    <property type="molecule type" value="Genomic_DNA"/>
</dbReference>
<name>A0A2H0WLU2_9BACT</name>
<proteinExistence type="predicted"/>
<keyword evidence="1" id="KW-1133">Transmembrane helix</keyword>
<comment type="caution">
    <text evidence="2">The sequence shown here is derived from an EMBL/GenBank/DDBJ whole genome shotgun (WGS) entry which is preliminary data.</text>
</comment>
<keyword evidence="1" id="KW-0812">Transmembrane</keyword>
<dbReference type="AlphaFoldDB" id="A0A2H0WLU2"/>
<feature type="transmembrane region" description="Helical" evidence="1">
    <location>
        <begin position="12"/>
        <end position="33"/>
    </location>
</feature>
<accession>A0A2H0WLU2</accession>